<comment type="subcellular location">
    <subcellularLocation>
        <location evidence="2">Cytoplasm</location>
    </subcellularLocation>
    <subcellularLocation>
        <location evidence="1">Nucleus</location>
    </subcellularLocation>
</comment>
<dbReference type="GO" id="GO:0000177">
    <property type="term" value="C:cytoplasmic exosome (RNase complex)"/>
    <property type="evidence" value="ECO:0007669"/>
    <property type="project" value="TreeGrafter"/>
</dbReference>
<dbReference type="PANTHER" id="PTHR11953">
    <property type="entry name" value="EXOSOME COMPLEX COMPONENT"/>
    <property type="match status" value="1"/>
</dbReference>
<dbReference type="GO" id="GO:0005730">
    <property type="term" value="C:nucleolus"/>
    <property type="evidence" value="ECO:0007669"/>
    <property type="project" value="TreeGrafter"/>
</dbReference>
<comment type="caution">
    <text evidence="11">The sequence shown here is derived from an EMBL/GenBank/DDBJ whole genome shotgun (WGS) entry which is preliminary data.</text>
</comment>
<reference evidence="11 12" key="1">
    <citation type="submission" date="2020-11" db="EMBL/GenBank/DDBJ databases">
        <title>Kefir isolates.</title>
        <authorList>
            <person name="Marcisauskas S."/>
            <person name="Kim Y."/>
            <person name="Blasche S."/>
        </authorList>
    </citation>
    <scope>NUCLEOTIDE SEQUENCE [LARGE SCALE GENOMIC DNA]</scope>
    <source>
        <strain evidence="11 12">KR</strain>
    </source>
</reference>
<keyword evidence="8" id="KW-0539">Nucleus</keyword>
<evidence type="ECO:0000256" key="8">
    <source>
        <dbReference type="ARBA" id="ARBA00023242"/>
    </source>
</evidence>
<dbReference type="GO" id="GO:0071051">
    <property type="term" value="P:poly(A)-dependent snoRNA 3'-end processing"/>
    <property type="evidence" value="ECO:0007669"/>
    <property type="project" value="TreeGrafter"/>
</dbReference>
<evidence type="ECO:0000256" key="2">
    <source>
        <dbReference type="ARBA" id="ARBA00004496"/>
    </source>
</evidence>
<sequence length="290" mass="30413">MQAQDRRRYTAPEGASALAYEEDGEPQPVASTSAVRLDGRQPSQVRPIYLQAGLVTGAAGSAYIEAGRTKLLCAVYGPKPTTPSAPFSPKARLHVEVKFAPFASGSRRFVPGKDTEASALAVTLQQSLVPALILETLPKSQIDLFVTILESDGWDGDVSIGVTAASVALACAGISMRGLVTACSAVLPVKAQQAWLDPTREEVRNAQCYLSLACVPAMGTVTNLKLAGECPPAVLEETLTAAREVCALLHGAAQKALLAATAAEENADGSRTRQNAEGTPHANQKYLIES</sequence>
<dbReference type="OrthoDB" id="2504340at2759"/>
<protein>
    <recommendedName>
        <fullName evidence="10">Exoribonuclease phosphorolytic domain-containing protein</fullName>
    </recommendedName>
</protein>
<dbReference type="SUPFAM" id="SSF55666">
    <property type="entry name" value="Ribonuclease PH domain 2-like"/>
    <property type="match status" value="1"/>
</dbReference>
<dbReference type="InterPro" id="IPR001247">
    <property type="entry name" value="ExoRNase_PH_dom1"/>
</dbReference>
<dbReference type="GO" id="GO:0000176">
    <property type="term" value="C:nuclear exosome (RNase complex)"/>
    <property type="evidence" value="ECO:0007669"/>
    <property type="project" value="UniProtKB-ARBA"/>
</dbReference>
<feature type="region of interest" description="Disordered" evidence="9">
    <location>
        <begin position="1"/>
        <end position="32"/>
    </location>
</feature>
<gene>
    <name evidence="11" type="ORF">C6P46_004079</name>
</gene>
<dbReference type="Proteomes" id="UP000777482">
    <property type="component" value="Unassembled WGS sequence"/>
</dbReference>
<dbReference type="GO" id="GO:0003723">
    <property type="term" value="F:RNA binding"/>
    <property type="evidence" value="ECO:0007669"/>
    <property type="project" value="UniProtKB-KW"/>
</dbReference>
<dbReference type="InterPro" id="IPR027408">
    <property type="entry name" value="PNPase/RNase_PH_dom_sf"/>
</dbReference>
<feature type="region of interest" description="Disordered" evidence="9">
    <location>
        <begin position="266"/>
        <end position="290"/>
    </location>
</feature>
<dbReference type="InterPro" id="IPR036345">
    <property type="entry name" value="ExoRNase_PH_dom2_sf"/>
</dbReference>
<evidence type="ECO:0000259" key="10">
    <source>
        <dbReference type="Pfam" id="PF01138"/>
    </source>
</evidence>
<dbReference type="CDD" id="cd11371">
    <property type="entry name" value="RNase_PH_MTR3"/>
    <property type="match status" value="1"/>
</dbReference>
<dbReference type="GO" id="GO:0071028">
    <property type="term" value="P:nuclear mRNA surveillance"/>
    <property type="evidence" value="ECO:0007669"/>
    <property type="project" value="TreeGrafter"/>
</dbReference>
<dbReference type="GO" id="GO:0034475">
    <property type="term" value="P:U4 snRNA 3'-end processing"/>
    <property type="evidence" value="ECO:0007669"/>
    <property type="project" value="TreeGrafter"/>
</dbReference>
<evidence type="ECO:0000313" key="12">
    <source>
        <dbReference type="Proteomes" id="UP000777482"/>
    </source>
</evidence>
<dbReference type="EMBL" id="PUHQ01000036">
    <property type="protein sequence ID" value="KAG0661307.1"/>
    <property type="molecule type" value="Genomic_DNA"/>
</dbReference>
<dbReference type="Pfam" id="PF01138">
    <property type="entry name" value="RNase_PH"/>
    <property type="match status" value="1"/>
</dbReference>
<dbReference type="SUPFAM" id="SSF54211">
    <property type="entry name" value="Ribosomal protein S5 domain 2-like"/>
    <property type="match status" value="1"/>
</dbReference>
<keyword evidence="12" id="KW-1185">Reference proteome</keyword>
<keyword evidence="7" id="KW-0694">RNA-binding</keyword>
<keyword evidence="6" id="KW-0271">Exosome</keyword>
<feature type="domain" description="Exoribonuclease phosphorolytic" evidence="10">
    <location>
        <begin position="44"/>
        <end position="174"/>
    </location>
</feature>
<dbReference type="GO" id="GO:0006364">
    <property type="term" value="P:rRNA processing"/>
    <property type="evidence" value="ECO:0007669"/>
    <property type="project" value="UniProtKB-KW"/>
</dbReference>
<feature type="compositionally biased region" description="Basic and acidic residues" evidence="9">
    <location>
        <begin position="1"/>
        <end position="10"/>
    </location>
</feature>
<evidence type="ECO:0000256" key="5">
    <source>
        <dbReference type="ARBA" id="ARBA00022552"/>
    </source>
</evidence>
<accession>A0A9P6W1K3</accession>
<dbReference type="AlphaFoldDB" id="A0A9P6W1K3"/>
<dbReference type="InterPro" id="IPR050080">
    <property type="entry name" value="RNase_PH"/>
</dbReference>
<evidence type="ECO:0000256" key="9">
    <source>
        <dbReference type="SAM" id="MobiDB-lite"/>
    </source>
</evidence>
<evidence type="ECO:0000256" key="4">
    <source>
        <dbReference type="ARBA" id="ARBA00022490"/>
    </source>
</evidence>
<proteinExistence type="inferred from homology"/>
<evidence type="ECO:0000256" key="7">
    <source>
        <dbReference type="ARBA" id="ARBA00022884"/>
    </source>
</evidence>
<evidence type="ECO:0000313" key="11">
    <source>
        <dbReference type="EMBL" id="KAG0661307.1"/>
    </source>
</evidence>
<evidence type="ECO:0000256" key="6">
    <source>
        <dbReference type="ARBA" id="ARBA00022835"/>
    </source>
</evidence>
<dbReference type="PANTHER" id="PTHR11953:SF2">
    <property type="entry name" value="EXOSOME COMPLEX COMPONENT MTR3"/>
    <property type="match status" value="1"/>
</dbReference>
<dbReference type="InterPro" id="IPR020568">
    <property type="entry name" value="Ribosomal_Su5_D2-typ_SF"/>
</dbReference>
<keyword evidence="5" id="KW-0698">rRNA processing</keyword>
<evidence type="ECO:0000256" key="1">
    <source>
        <dbReference type="ARBA" id="ARBA00004123"/>
    </source>
</evidence>
<name>A0A9P6W1K3_RHOMI</name>
<comment type="similarity">
    <text evidence="3">Belongs to the RNase PH family.</text>
</comment>
<keyword evidence="4" id="KW-0963">Cytoplasm</keyword>
<dbReference type="Gene3D" id="3.30.230.70">
    <property type="entry name" value="GHMP Kinase, N-terminal domain"/>
    <property type="match status" value="1"/>
</dbReference>
<evidence type="ECO:0000256" key="3">
    <source>
        <dbReference type="ARBA" id="ARBA00006678"/>
    </source>
</evidence>
<organism evidence="11 12">
    <name type="scientific">Rhodotorula mucilaginosa</name>
    <name type="common">Yeast</name>
    <name type="synonym">Rhodotorula rubra</name>
    <dbReference type="NCBI Taxonomy" id="5537"/>
    <lineage>
        <taxon>Eukaryota</taxon>
        <taxon>Fungi</taxon>
        <taxon>Dikarya</taxon>
        <taxon>Basidiomycota</taxon>
        <taxon>Pucciniomycotina</taxon>
        <taxon>Microbotryomycetes</taxon>
        <taxon>Sporidiobolales</taxon>
        <taxon>Sporidiobolaceae</taxon>
        <taxon>Rhodotorula</taxon>
    </lineage>
</organism>
<dbReference type="GO" id="GO:0016075">
    <property type="term" value="P:rRNA catabolic process"/>
    <property type="evidence" value="ECO:0007669"/>
    <property type="project" value="TreeGrafter"/>
</dbReference>